<keyword evidence="1" id="KW-0596">Phosphopantetheine</keyword>
<keyword evidence="5" id="KW-1185">Reference proteome</keyword>
<dbReference type="SUPFAM" id="SSF56801">
    <property type="entry name" value="Acetyl-CoA synthetase-like"/>
    <property type="match status" value="1"/>
</dbReference>
<dbReference type="AlphaFoldDB" id="A0A0U1M988"/>
<dbReference type="Gene3D" id="3.40.50.12780">
    <property type="entry name" value="N-terminal domain of ligase-like"/>
    <property type="match status" value="1"/>
</dbReference>
<evidence type="ECO:0000313" key="5">
    <source>
        <dbReference type="Proteomes" id="UP000054383"/>
    </source>
</evidence>
<protein>
    <recommendedName>
        <fullName evidence="3">AMP-dependent synthetase/ligase domain-containing protein</fullName>
    </recommendedName>
</protein>
<dbReference type="Pfam" id="PF23562">
    <property type="entry name" value="AMP-binding_C_3"/>
    <property type="match status" value="1"/>
</dbReference>
<dbReference type="InterPro" id="IPR000873">
    <property type="entry name" value="AMP-dep_synth/lig_dom"/>
</dbReference>
<dbReference type="InterPro" id="IPR051414">
    <property type="entry name" value="Adenylate-forming_Reductase"/>
</dbReference>
<feature type="domain" description="AMP-dependent synthetase/ligase" evidence="3">
    <location>
        <begin position="47"/>
        <end position="356"/>
    </location>
</feature>
<organism evidence="4 5">
    <name type="scientific">Talaromyces islandicus</name>
    <name type="common">Penicillium islandicum</name>
    <dbReference type="NCBI Taxonomy" id="28573"/>
    <lineage>
        <taxon>Eukaryota</taxon>
        <taxon>Fungi</taxon>
        <taxon>Dikarya</taxon>
        <taxon>Ascomycota</taxon>
        <taxon>Pezizomycotina</taxon>
        <taxon>Eurotiomycetes</taxon>
        <taxon>Eurotiomycetidae</taxon>
        <taxon>Eurotiales</taxon>
        <taxon>Trichocomaceae</taxon>
        <taxon>Talaromyces</taxon>
        <taxon>Talaromyces sect. Islandici</taxon>
    </lineage>
</organism>
<evidence type="ECO:0000256" key="2">
    <source>
        <dbReference type="ARBA" id="ARBA00022553"/>
    </source>
</evidence>
<dbReference type="InterPro" id="IPR020845">
    <property type="entry name" value="AMP-binding_CS"/>
</dbReference>
<dbReference type="EMBL" id="CVMT01000010">
    <property type="protein sequence ID" value="CRG91902.1"/>
    <property type="molecule type" value="Genomic_DNA"/>
</dbReference>
<accession>A0A0U1M988</accession>
<reference evidence="4 5" key="1">
    <citation type="submission" date="2015-04" db="EMBL/GenBank/DDBJ databases">
        <authorList>
            <person name="Syromyatnikov M.Y."/>
            <person name="Popov V.N."/>
        </authorList>
    </citation>
    <scope>NUCLEOTIDE SEQUENCE [LARGE SCALE GENOMIC DNA]</scope>
    <source>
        <strain evidence="4">WF-38-12</strain>
    </source>
</reference>
<dbReference type="PANTHER" id="PTHR43439:SF2">
    <property type="entry name" value="ENZYME, PUTATIVE (JCVI)-RELATED"/>
    <property type="match status" value="1"/>
</dbReference>
<keyword evidence="2" id="KW-0597">Phosphoprotein</keyword>
<dbReference type="STRING" id="28573.A0A0U1M988"/>
<evidence type="ECO:0000259" key="3">
    <source>
        <dbReference type="Pfam" id="PF00501"/>
    </source>
</evidence>
<proteinExistence type="predicted"/>
<name>A0A0U1M988_TALIS</name>
<evidence type="ECO:0000313" key="4">
    <source>
        <dbReference type="EMBL" id="CRG91902.1"/>
    </source>
</evidence>
<dbReference type="OrthoDB" id="429813at2759"/>
<dbReference type="Proteomes" id="UP000054383">
    <property type="component" value="Unassembled WGS sequence"/>
</dbReference>
<dbReference type="OMA" id="WEFFARA"/>
<dbReference type="PROSITE" id="PS00455">
    <property type="entry name" value="AMP_BINDING"/>
    <property type="match status" value="1"/>
</dbReference>
<evidence type="ECO:0000256" key="1">
    <source>
        <dbReference type="ARBA" id="ARBA00022450"/>
    </source>
</evidence>
<gene>
    <name evidence="4" type="ORF">PISL3812_08956</name>
</gene>
<dbReference type="PANTHER" id="PTHR43439">
    <property type="entry name" value="PHENYLACETATE-COENZYME A LIGASE"/>
    <property type="match status" value="1"/>
</dbReference>
<dbReference type="InterPro" id="IPR042099">
    <property type="entry name" value="ANL_N_sf"/>
</dbReference>
<sequence>MSPSPPPLLDIDSYQQELIPNIVSQHALEDPDKVYASIPADNDDLSKGFRDITYREFRSAIDKAAYWLQKQLVVPERGSFPTFAYYGARDLRYAIFLVAAMKLGYKMLSASMLCAVDAHAYLVKASDCTVLLCDASNLPLAHKIQATTESPSRVFVVPELLELLPVHDDSPLDESPVYPYDKTWGAACDEPCLIIHTSGSTGVPKVVVFTHRMLAAPDRGRLLPSYQNCSSMLWEMSGRRLFTTVPVFHLLGYAGFLVCPVYLDVVGVMAPPDKTITADLADQIHRYAQLDGGIYHPSLLEDLVRDEKKREHFRHLKVVFYGGSPLESTTGAWLASNFASVRNAIGSTEGFSWPTLTVADPVADWAYVHFFPIKGINFVRIGVDGTYGVDTDLYELVVERTLETETFTTFFQARPDETKWHTKDLWKPHPNPELSGHWLYQGRTDDLVVLSGEIKMYASALEDKISGHPLVRSALVGGKQRKWPFLLLELVDQPAKDPSEHKRLLEEQIWPWVDEINKESTHDSVRLRLPLILIANAAKPFVRLAKGSLARNPTLELYKEDIDKLYAAVEA</sequence>
<dbReference type="Pfam" id="PF00501">
    <property type="entry name" value="AMP-binding"/>
    <property type="match status" value="1"/>
</dbReference>